<keyword evidence="3" id="KW-1185">Reference proteome</keyword>
<feature type="compositionally biased region" description="Polar residues" evidence="1">
    <location>
        <begin position="291"/>
        <end position="304"/>
    </location>
</feature>
<reference evidence="2 3" key="1">
    <citation type="submission" date="2023-08" db="EMBL/GenBank/DDBJ databases">
        <title>Black Yeasts Isolated from many extreme environments.</title>
        <authorList>
            <person name="Coleine C."/>
            <person name="Stajich J.E."/>
            <person name="Selbmann L."/>
        </authorList>
    </citation>
    <scope>NUCLEOTIDE SEQUENCE [LARGE SCALE GENOMIC DNA]</scope>
    <source>
        <strain evidence="2 3">CCFEE 5910</strain>
    </source>
</reference>
<dbReference type="EMBL" id="JAVRRJ010000002">
    <property type="protein sequence ID" value="KAK5088739.1"/>
    <property type="molecule type" value="Genomic_DNA"/>
</dbReference>
<accession>A0AAN7YJH3</accession>
<dbReference type="Proteomes" id="UP001309876">
    <property type="component" value="Unassembled WGS sequence"/>
</dbReference>
<protein>
    <submittedName>
        <fullName evidence="2">Uncharacterized protein</fullName>
    </submittedName>
</protein>
<feature type="region of interest" description="Disordered" evidence="1">
    <location>
        <begin position="275"/>
        <end position="312"/>
    </location>
</feature>
<sequence length="325" mass="36000">MTTLKNRTTQVSHREMMEGLFEADFDAIAYLNTSLPSLNLTSQNQAAKQNRSAQLQSSSTDVQAKSSKFNAFNARTSTELTTLAEEILRSGSRLAYEVEVLRSDANSVFDLLSETLRQDIQHFVQNEWAIETEIGTEAGVINQGLHDPEFMQQLRLLGHIKARLEQVIKVFDNAMKWPIPLSDVSVASSLISVSAPELGVVSSAEDDKARLAIRQYREEISDLLNNEGGVSQGIEAAQKRLEDFQNLALVWKGTAEEKARNRVVDGFAKIVDDRKKALGSQGNPRRPQLDSMRQSSQPSRTGTPSIPAGGLLGGLRKLRDEIYLD</sequence>
<dbReference type="Gene3D" id="6.10.250.2790">
    <property type="match status" value="1"/>
</dbReference>
<dbReference type="AlphaFoldDB" id="A0AAN7YJH3"/>
<evidence type="ECO:0000313" key="3">
    <source>
        <dbReference type="Proteomes" id="UP001309876"/>
    </source>
</evidence>
<evidence type="ECO:0000256" key="1">
    <source>
        <dbReference type="SAM" id="MobiDB-lite"/>
    </source>
</evidence>
<gene>
    <name evidence="2" type="ORF">LTR05_002960</name>
</gene>
<name>A0AAN7YJH3_9EURO</name>
<evidence type="ECO:0000313" key="2">
    <source>
        <dbReference type="EMBL" id="KAK5088739.1"/>
    </source>
</evidence>
<comment type="caution">
    <text evidence="2">The sequence shown here is derived from an EMBL/GenBank/DDBJ whole genome shotgun (WGS) entry which is preliminary data.</text>
</comment>
<organism evidence="2 3">
    <name type="scientific">Lithohypha guttulata</name>
    <dbReference type="NCBI Taxonomy" id="1690604"/>
    <lineage>
        <taxon>Eukaryota</taxon>
        <taxon>Fungi</taxon>
        <taxon>Dikarya</taxon>
        <taxon>Ascomycota</taxon>
        <taxon>Pezizomycotina</taxon>
        <taxon>Eurotiomycetes</taxon>
        <taxon>Chaetothyriomycetidae</taxon>
        <taxon>Chaetothyriales</taxon>
        <taxon>Trichomeriaceae</taxon>
        <taxon>Lithohypha</taxon>
    </lineage>
</organism>
<proteinExistence type="predicted"/>